<dbReference type="Proteomes" id="UP001500751">
    <property type="component" value="Unassembled WGS sequence"/>
</dbReference>
<proteinExistence type="predicted"/>
<dbReference type="EMBL" id="BAAAQN010000027">
    <property type="protein sequence ID" value="GAA2038568.1"/>
    <property type="molecule type" value="Genomic_DNA"/>
</dbReference>
<reference evidence="3" key="1">
    <citation type="journal article" date="2019" name="Int. J. Syst. Evol. Microbiol.">
        <title>The Global Catalogue of Microorganisms (GCM) 10K type strain sequencing project: providing services to taxonomists for standard genome sequencing and annotation.</title>
        <authorList>
            <consortium name="The Broad Institute Genomics Platform"/>
            <consortium name="The Broad Institute Genome Sequencing Center for Infectious Disease"/>
            <person name="Wu L."/>
            <person name="Ma J."/>
        </authorList>
    </citation>
    <scope>NUCLEOTIDE SEQUENCE [LARGE SCALE GENOMIC DNA]</scope>
    <source>
        <strain evidence="3">JCM 16014</strain>
    </source>
</reference>
<name>A0ABP5G3U9_9ACTN</name>
<feature type="compositionally biased region" description="Pro residues" evidence="1">
    <location>
        <begin position="82"/>
        <end position="102"/>
    </location>
</feature>
<organism evidence="2 3">
    <name type="scientific">Catenulispora yoronensis</name>
    <dbReference type="NCBI Taxonomy" id="450799"/>
    <lineage>
        <taxon>Bacteria</taxon>
        <taxon>Bacillati</taxon>
        <taxon>Actinomycetota</taxon>
        <taxon>Actinomycetes</taxon>
        <taxon>Catenulisporales</taxon>
        <taxon>Catenulisporaceae</taxon>
        <taxon>Catenulispora</taxon>
    </lineage>
</organism>
<evidence type="ECO:0000313" key="2">
    <source>
        <dbReference type="EMBL" id="GAA2038568.1"/>
    </source>
</evidence>
<feature type="compositionally biased region" description="Low complexity" evidence="1">
    <location>
        <begin position="103"/>
        <end position="114"/>
    </location>
</feature>
<gene>
    <name evidence="2" type="ORF">GCM10009839_45190</name>
</gene>
<comment type="caution">
    <text evidence="2">The sequence shown here is derived from an EMBL/GenBank/DDBJ whole genome shotgun (WGS) entry which is preliminary data.</text>
</comment>
<sequence>MISAGTSVPGPPLDHVASCHSGQWFPAVFGRRQPLDRTFGRAVLGWNIGGPYPVVDGNAVWGEGEGVVAYGDSRYRKVKTQAPPPAPTPTGGPTAVPQPQPTATPNAQPGPAAGEYPGTGYQVGYGTFPLGPLSTKDKVMLGIGLGVGAALLATAVVGAAAEGATVEVVVIGATTVVRLQDKYGLAA</sequence>
<keyword evidence="3" id="KW-1185">Reference proteome</keyword>
<evidence type="ECO:0000256" key="1">
    <source>
        <dbReference type="SAM" id="MobiDB-lite"/>
    </source>
</evidence>
<accession>A0ABP5G3U9</accession>
<evidence type="ECO:0000313" key="3">
    <source>
        <dbReference type="Proteomes" id="UP001500751"/>
    </source>
</evidence>
<protein>
    <submittedName>
        <fullName evidence="2">Uncharacterized protein</fullName>
    </submittedName>
</protein>
<feature type="region of interest" description="Disordered" evidence="1">
    <location>
        <begin position="78"/>
        <end position="116"/>
    </location>
</feature>